<keyword evidence="3" id="KW-1185">Reference proteome</keyword>
<name>A0A934S0B7_9BACT</name>
<accession>A0A934S0B7</accession>
<keyword evidence="1" id="KW-1133">Transmembrane helix</keyword>
<evidence type="ECO:0000313" key="3">
    <source>
        <dbReference type="Proteomes" id="UP000603141"/>
    </source>
</evidence>
<reference evidence="2" key="1">
    <citation type="submission" date="2021-01" db="EMBL/GenBank/DDBJ databases">
        <title>Modified the classification status of verrucomicrobia.</title>
        <authorList>
            <person name="Feng X."/>
        </authorList>
    </citation>
    <scope>NUCLEOTIDE SEQUENCE</scope>
    <source>
        <strain evidence="2">KCTC 22041</strain>
    </source>
</reference>
<organism evidence="2 3">
    <name type="scientific">Luteolibacter pohnpeiensis</name>
    <dbReference type="NCBI Taxonomy" id="454153"/>
    <lineage>
        <taxon>Bacteria</taxon>
        <taxon>Pseudomonadati</taxon>
        <taxon>Verrucomicrobiota</taxon>
        <taxon>Verrucomicrobiia</taxon>
        <taxon>Verrucomicrobiales</taxon>
        <taxon>Verrucomicrobiaceae</taxon>
        <taxon>Luteolibacter</taxon>
    </lineage>
</organism>
<evidence type="ECO:0000313" key="2">
    <source>
        <dbReference type="EMBL" id="MBK1880915.1"/>
    </source>
</evidence>
<sequence>MPKQISHPLPWAILLFVMICFAIGLLFHTTLGKIVGRSLEKGLLEKIPGYPPLRSIARQLSDSSSCANFQPVLAEVEDGCLTPALLVESHQGGLSTIFIPSAPTPLAGAIFIMPSHRVHPAEVPITEIFKCVSKWGAGSGAILASSPHSTAASDQRFMQSP</sequence>
<gene>
    <name evidence="2" type="ORF">JIN85_00730</name>
</gene>
<dbReference type="Proteomes" id="UP000603141">
    <property type="component" value="Unassembled WGS sequence"/>
</dbReference>
<comment type="caution">
    <text evidence="2">The sequence shown here is derived from an EMBL/GenBank/DDBJ whole genome shotgun (WGS) entry which is preliminary data.</text>
</comment>
<protein>
    <submittedName>
        <fullName evidence="2">Uncharacterized protein</fullName>
    </submittedName>
</protein>
<feature type="transmembrane region" description="Helical" evidence="1">
    <location>
        <begin position="12"/>
        <end position="31"/>
    </location>
</feature>
<dbReference type="AlphaFoldDB" id="A0A934S0B7"/>
<dbReference type="EMBL" id="JAENIJ010000001">
    <property type="protein sequence ID" value="MBK1880915.1"/>
    <property type="molecule type" value="Genomic_DNA"/>
</dbReference>
<evidence type="ECO:0000256" key="1">
    <source>
        <dbReference type="SAM" id="Phobius"/>
    </source>
</evidence>
<keyword evidence="1" id="KW-0472">Membrane</keyword>
<proteinExistence type="predicted"/>
<keyword evidence="1" id="KW-0812">Transmembrane</keyword>